<gene>
    <name evidence="1" type="ORF">Pr1d_30820</name>
</gene>
<reference evidence="1 2" key="1">
    <citation type="submission" date="2019-08" db="EMBL/GenBank/DDBJ databases">
        <title>Deep-cultivation of Planctomycetes and their phenomic and genomic characterization uncovers novel biology.</title>
        <authorList>
            <person name="Wiegand S."/>
            <person name="Jogler M."/>
            <person name="Boedeker C."/>
            <person name="Pinto D."/>
            <person name="Vollmers J."/>
            <person name="Rivas-Marin E."/>
            <person name="Kohn T."/>
            <person name="Peeters S.H."/>
            <person name="Heuer A."/>
            <person name="Rast P."/>
            <person name="Oberbeckmann S."/>
            <person name="Bunk B."/>
            <person name="Jeske O."/>
            <person name="Meyerdierks A."/>
            <person name="Storesund J.E."/>
            <person name="Kallscheuer N."/>
            <person name="Luecker S."/>
            <person name="Lage O.M."/>
            <person name="Pohl T."/>
            <person name="Merkel B.J."/>
            <person name="Hornburger P."/>
            <person name="Mueller R.-W."/>
            <person name="Bruemmer F."/>
            <person name="Labrenz M."/>
            <person name="Spormann A.M."/>
            <person name="Op den Camp H."/>
            <person name="Overmann J."/>
            <person name="Amann R."/>
            <person name="Jetten M.S.M."/>
            <person name="Mascher T."/>
            <person name="Medema M.H."/>
            <person name="Devos D.P."/>
            <person name="Kaster A.-K."/>
            <person name="Ovreas L."/>
            <person name="Rohde M."/>
            <person name="Galperin M.Y."/>
            <person name="Jogler C."/>
        </authorList>
    </citation>
    <scope>NUCLEOTIDE SEQUENCE [LARGE SCALE GENOMIC DNA]</scope>
    <source>
        <strain evidence="1 2">Pr1d</strain>
    </source>
</reference>
<dbReference type="EMBL" id="CP042913">
    <property type="protein sequence ID" value="QEG35776.1"/>
    <property type="molecule type" value="Genomic_DNA"/>
</dbReference>
<proteinExistence type="predicted"/>
<sequence>MICFGNKFAKIADFITTLETSPLVGIHEGGAKKLKLISTANYQLRFRKPTKAKLAMPNKAKLAGSGMVINAGANAFALEPL</sequence>
<evidence type="ECO:0000313" key="1">
    <source>
        <dbReference type="EMBL" id="QEG35776.1"/>
    </source>
</evidence>
<organism evidence="1 2">
    <name type="scientific">Bythopirellula goksoeyrii</name>
    <dbReference type="NCBI Taxonomy" id="1400387"/>
    <lineage>
        <taxon>Bacteria</taxon>
        <taxon>Pseudomonadati</taxon>
        <taxon>Planctomycetota</taxon>
        <taxon>Planctomycetia</taxon>
        <taxon>Pirellulales</taxon>
        <taxon>Lacipirellulaceae</taxon>
        <taxon>Bythopirellula</taxon>
    </lineage>
</organism>
<keyword evidence="2" id="KW-1185">Reference proteome</keyword>
<protein>
    <submittedName>
        <fullName evidence="1">Uncharacterized protein</fullName>
    </submittedName>
</protein>
<evidence type="ECO:0000313" key="2">
    <source>
        <dbReference type="Proteomes" id="UP000323917"/>
    </source>
</evidence>
<accession>A0A5B9QFT6</accession>
<name>A0A5B9QFT6_9BACT</name>
<dbReference type="AlphaFoldDB" id="A0A5B9QFT6"/>
<dbReference type="KEGG" id="bgok:Pr1d_30820"/>
<dbReference type="Proteomes" id="UP000323917">
    <property type="component" value="Chromosome"/>
</dbReference>